<dbReference type="RefSeq" id="WP_135984914.1">
    <property type="nucleotide sequence ID" value="NZ_JAASQM010000004.1"/>
</dbReference>
<feature type="compositionally biased region" description="Basic and acidic residues" evidence="1">
    <location>
        <begin position="156"/>
        <end position="169"/>
    </location>
</feature>
<dbReference type="AlphaFoldDB" id="A0A4S1WH36"/>
<dbReference type="EMBL" id="SRXU01000004">
    <property type="protein sequence ID" value="TGX42424.1"/>
    <property type="molecule type" value="Genomic_DNA"/>
</dbReference>
<dbReference type="Proteomes" id="UP000309848">
    <property type="component" value="Unassembled WGS sequence"/>
</dbReference>
<name>A0A4S1WH36_9SPHN</name>
<proteinExistence type="predicted"/>
<reference evidence="2 3" key="1">
    <citation type="submission" date="2019-04" db="EMBL/GenBank/DDBJ databases">
        <title>Sphingomonas psychrotolerans sp. nov., isolated from soil in the Tianshan Mountains, Xinjiang, China.</title>
        <authorList>
            <person name="Luo Y."/>
            <person name="Sheng H."/>
        </authorList>
    </citation>
    <scope>NUCLEOTIDE SEQUENCE [LARGE SCALE GENOMIC DNA]</scope>
    <source>
        <strain evidence="2 3">KIS18-15</strain>
    </source>
</reference>
<accession>A0A4S1WH36</accession>
<comment type="caution">
    <text evidence="2">The sequence shown here is derived from an EMBL/GenBank/DDBJ whole genome shotgun (WGS) entry which is preliminary data.</text>
</comment>
<feature type="region of interest" description="Disordered" evidence="1">
    <location>
        <begin position="133"/>
        <end position="169"/>
    </location>
</feature>
<dbReference type="OrthoDB" id="7594790at2"/>
<evidence type="ECO:0000256" key="1">
    <source>
        <dbReference type="SAM" id="MobiDB-lite"/>
    </source>
</evidence>
<evidence type="ECO:0000313" key="3">
    <source>
        <dbReference type="Proteomes" id="UP000309848"/>
    </source>
</evidence>
<evidence type="ECO:0000313" key="2">
    <source>
        <dbReference type="EMBL" id="TGX42424.1"/>
    </source>
</evidence>
<gene>
    <name evidence="2" type="ORF">E5A74_11315</name>
</gene>
<organism evidence="2 3">
    <name type="scientific">Sphingomonas naasensis</name>
    <dbReference type="NCBI Taxonomy" id="1344951"/>
    <lineage>
        <taxon>Bacteria</taxon>
        <taxon>Pseudomonadati</taxon>
        <taxon>Pseudomonadota</taxon>
        <taxon>Alphaproteobacteria</taxon>
        <taxon>Sphingomonadales</taxon>
        <taxon>Sphingomonadaceae</taxon>
        <taxon>Sphingomonas</taxon>
    </lineage>
</organism>
<sequence length="169" mass="17605">MLRLALLLPLLPLAACDGSGTGTSIKINAKSDENGSSTTVSTDGNGQAAIKVPGFEGSIKLPQIHVNAENFDLNGVKLYPNSQVKALNVDANSGDGGKDEGTVDVTFESPAPLATVQGWFRDKMTARGFRVEADGTGLKGSTDEGDPFRLQLGAEGDQKTKGRLEVGSK</sequence>
<protein>
    <submittedName>
        <fullName evidence="2">Uncharacterized protein</fullName>
    </submittedName>
</protein>
<keyword evidence="3" id="KW-1185">Reference proteome</keyword>